<protein>
    <submittedName>
        <fullName evidence="4">ETO1-like protein 1</fullName>
    </submittedName>
</protein>
<dbReference type="SMART" id="SM00028">
    <property type="entry name" value="TPR"/>
    <property type="match status" value="5"/>
</dbReference>
<feature type="repeat" description="TPR" evidence="2">
    <location>
        <begin position="804"/>
        <end position="837"/>
    </location>
</feature>
<comment type="pathway">
    <text evidence="1">Protein modification; protein ubiquitination.</text>
</comment>
<dbReference type="InterPro" id="IPR011333">
    <property type="entry name" value="SKP1/BTB/POZ_sf"/>
</dbReference>
<comment type="caution">
    <text evidence="4">The sequence shown here is derived from an EMBL/GenBank/DDBJ whole genome shotgun (WGS) entry which is preliminary data.</text>
</comment>
<dbReference type="GO" id="GO:0010105">
    <property type="term" value="P:negative regulation of ethylene-activated signaling pathway"/>
    <property type="evidence" value="ECO:0007669"/>
    <property type="project" value="InterPro"/>
</dbReference>
<dbReference type="Gene3D" id="3.40.50.300">
    <property type="entry name" value="P-loop containing nucleotide triphosphate hydrolases"/>
    <property type="match status" value="1"/>
</dbReference>
<dbReference type="SUPFAM" id="SSF48452">
    <property type="entry name" value="TPR-like"/>
    <property type="match status" value="2"/>
</dbReference>
<keyword evidence="2" id="KW-0802">TPR repeat</keyword>
<keyword evidence="3" id="KW-0175">Coiled coil</keyword>
<accession>A0A5B6VQ08</accession>
<sequence>MASSSVNLEEKIPSESLMNELLSDPHCLAIISQGELVSDDLVVGIIDEAMKKPSCKKGFILDGFPKTVAQAQKKRPNLAIVEIWDLFNLLCPMRAFLPSDSCKETQLNAINPQSWLQVERGKFSKLSSSCTTTSSSIESFIKVPEPPIVPFFKPVDYVEVLAQIHEELESCSLQERSNLYLLQFQIFRGLGETKLMRRSLRSAWQKAGTVHERLVFGAWLKYEKQGEELIVDLLATCNKCAQEFGPMDVASQFPVEVDGALQETVVTDGEKSLKNVNFWIGDEKIVCRRQKIASLSAPFHAMLNGYFNESLCEDIDLSENNISPLGLRTISVFSVTGCLSDVPPDLLLEILVFANKFCCERLKDACDRKLASSVCTKDDAVELMEYAIEENSPVLAASCLQVFLHELPDCLNDERVVEIFSHADRQQRLIMAGQASFSLYCLLSEVAMNLDPRSDKTVCFLEQLIESAETDRQRLLAFHQLGCVRLLRKEYDEAESLFERAVGLGHVYSIAGLARLGYIKGHKLWSYEKLSSVISSVNPLGWMYQERSLYCEGDKKWEDLEKATELDPTLTYPYMYRAASLMMKQNVQAALGEINRVLGFKLALECLELRFCLYLANEDYKAALRDVQVILTLSPDYRMFEGRVAASQLRTLVREHVDNWTTADCWMQLYDRWSSVDDIGSLSVIYQMLESGEAKGVLYFRQSLLLLRLNCPDAAMRSLELACQHASNEHECLVYEGWILYDTGHCEEGLRKAEESIRTKRSFEAFFLKAYALADSSMDFSCSSTVISLLENALKCPSDNLRKGQALNNLGSVYVDCGKLDLAADCYINALKIRHTRAHQGLARVHFLRNDKAAAYEEMTKLIEKAKNNASAYEKRSEYCDRDLTKADLEMVTQLDPLRVYPYRYRAAVLMDSSKEKEAIAELSRAIAFKADLHLLHLRAAFHEHVGDVLAALRDCRAALSIDPNHQEMLELHSRVNSHEP</sequence>
<dbReference type="Gene3D" id="3.30.710.10">
    <property type="entry name" value="Potassium Channel Kv1.1, Chain A"/>
    <property type="match status" value="1"/>
</dbReference>
<dbReference type="UniPathway" id="UPA00143"/>
<dbReference type="AlphaFoldDB" id="A0A5B6VQ08"/>
<dbReference type="InterPro" id="IPR027417">
    <property type="entry name" value="P-loop_NTPase"/>
</dbReference>
<dbReference type="Pfam" id="PF13176">
    <property type="entry name" value="TPR_7"/>
    <property type="match status" value="1"/>
</dbReference>
<evidence type="ECO:0000256" key="2">
    <source>
        <dbReference type="PROSITE-ProRule" id="PRU00339"/>
    </source>
</evidence>
<gene>
    <name evidence="4" type="primary">adk1</name>
    <name evidence="4" type="ORF">EPI10_016820</name>
</gene>
<dbReference type="OrthoDB" id="1893081at2759"/>
<dbReference type="InterPro" id="IPR019734">
    <property type="entry name" value="TPR_rpt"/>
</dbReference>
<dbReference type="Pfam" id="PF00406">
    <property type="entry name" value="ADK"/>
    <property type="match status" value="1"/>
</dbReference>
<dbReference type="InterPro" id="IPR044631">
    <property type="entry name" value="ETO1-like"/>
</dbReference>
<dbReference type="PANTHER" id="PTHR44203">
    <property type="entry name" value="ETO1-RELATED"/>
    <property type="match status" value="1"/>
</dbReference>
<evidence type="ECO:0000256" key="3">
    <source>
        <dbReference type="SAM" id="Coils"/>
    </source>
</evidence>
<keyword evidence="5" id="KW-1185">Reference proteome</keyword>
<dbReference type="GO" id="GO:0016567">
    <property type="term" value="P:protein ubiquitination"/>
    <property type="evidence" value="ECO:0007669"/>
    <property type="project" value="UniProtKB-UniPathway"/>
</dbReference>
<dbReference type="Gene3D" id="1.25.40.10">
    <property type="entry name" value="Tetratricopeptide repeat domain"/>
    <property type="match status" value="3"/>
</dbReference>
<evidence type="ECO:0000313" key="4">
    <source>
        <dbReference type="EMBL" id="KAA3471173.1"/>
    </source>
</evidence>
<reference evidence="5" key="1">
    <citation type="journal article" date="2019" name="Plant Biotechnol. J.">
        <title>Genome sequencing of the Australian wild diploid species Gossypium australe highlights disease resistance and delayed gland morphogenesis.</title>
        <authorList>
            <person name="Cai Y."/>
            <person name="Cai X."/>
            <person name="Wang Q."/>
            <person name="Wang P."/>
            <person name="Zhang Y."/>
            <person name="Cai C."/>
            <person name="Xu Y."/>
            <person name="Wang K."/>
            <person name="Zhou Z."/>
            <person name="Wang C."/>
            <person name="Geng S."/>
            <person name="Li B."/>
            <person name="Dong Q."/>
            <person name="Hou Y."/>
            <person name="Wang H."/>
            <person name="Ai P."/>
            <person name="Liu Z."/>
            <person name="Yi F."/>
            <person name="Sun M."/>
            <person name="An G."/>
            <person name="Cheng J."/>
            <person name="Zhang Y."/>
            <person name="Shi Q."/>
            <person name="Xie Y."/>
            <person name="Shi X."/>
            <person name="Chang Y."/>
            <person name="Huang F."/>
            <person name="Chen Y."/>
            <person name="Hong S."/>
            <person name="Mi L."/>
            <person name="Sun Q."/>
            <person name="Zhang L."/>
            <person name="Zhou B."/>
            <person name="Peng R."/>
            <person name="Zhang X."/>
            <person name="Liu F."/>
        </authorList>
    </citation>
    <scope>NUCLEOTIDE SEQUENCE [LARGE SCALE GENOMIC DNA]</scope>
    <source>
        <strain evidence="5">cv. PA1801</strain>
    </source>
</reference>
<organism evidence="4 5">
    <name type="scientific">Gossypium australe</name>
    <dbReference type="NCBI Taxonomy" id="47621"/>
    <lineage>
        <taxon>Eukaryota</taxon>
        <taxon>Viridiplantae</taxon>
        <taxon>Streptophyta</taxon>
        <taxon>Embryophyta</taxon>
        <taxon>Tracheophyta</taxon>
        <taxon>Spermatophyta</taxon>
        <taxon>Magnoliopsida</taxon>
        <taxon>eudicotyledons</taxon>
        <taxon>Gunneridae</taxon>
        <taxon>Pentapetalae</taxon>
        <taxon>rosids</taxon>
        <taxon>malvids</taxon>
        <taxon>Malvales</taxon>
        <taxon>Malvaceae</taxon>
        <taxon>Malvoideae</taxon>
        <taxon>Gossypium</taxon>
    </lineage>
</organism>
<dbReference type="Proteomes" id="UP000325315">
    <property type="component" value="Unassembled WGS sequence"/>
</dbReference>
<name>A0A5B6VQ08_9ROSI</name>
<evidence type="ECO:0000256" key="1">
    <source>
        <dbReference type="ARBA" id="ARBA00004906"/>
    </source>
</evidence>
<feature type="coiled-coil region" evidence="3">
    <location>
        <begin position="849"/>
        <end position="876"/>
    </location>
</feature>
<dbReference type="EMBL" id="SMMG02000006">
    <property type="protein sequence ID" value="KAA3471173.1"/>
    <property type="molecule type" value="Genomic_DNA"/>
</dbReference>
<proteinExistence type="predicted"/>
<dbReference type="PROSITE" id="PS50005">
    <property type="entry name" value="TPR"/>
    <property type="match status" value="1"/>
</dbReference>
<dbReference type="PANTHER" id="PTHR44203:SF2">
    <property type="entry name" value="ETO1-LIKE PROTEIN 1"/>
    <property type="match status" value="1"/>
</dbReference>
<dbReference type="InterPro" id="IPR011990">
    <property type="entry name" value="TPR-like_helical_dom_sf"/>
</dbReference>
<dbReference type="SUPFAM" id="SSF54695">
    <property type="entry name" value="POZ domain"/>
    <property type="match status" value="1"/>
</dbReference>
<evidence type="ECO:0000313" key="5">
    <source>
        <dbReference type="Proteomes" id="UP000325315"/>
    </source>
</evidence>